<dbReference type="RefSeq" id="WP_101185326.1">
    <property type="nucleotide sequence ID" value="NZ_CP031218.1"/>
</dbReference>
<dbReference type="SUPFAM" id="SSF55073">
    <property type="entry name" value="Nucleotide cyclase"/>
    <property type="match status" value="1"/>
</dbReference>
<accession>A0A2N1J183</accession>
<dbReference type="InterPro" id="IPR029787">
    <property type="entry name" value="Nucleotide_cyclase"/>
</dbReference>
<dbReference type="InterPro" id="IPR000160">
    <property type="entry name" value="GGDEF_dom"/>
</dbReference>
<dbReference type="PANTHER" id="PTHR46663">
    <property type="entry name" value="DIGUANYLATE CYCLASE DGCT-RELATED"/>
    <property type="match status" value="1"/>
</dbReference>
<dbReference type="Gene3D" id="3.30.70.270">
    <property type="match status" value="1"/>
</dbReference>
<organism evidence="3 4">
    <name type="scientific">Malaciobacter halophilus</name>
    <dbReference type="NCBI Taxonomy" id="197482"/>
    <lineage>
        <taxon>Bacteria</taxon>
        <taxon>Pseudomonadati</taxon>
        <taxon>Campylobacterota</taxon>
        <taxon>Epsilonproteobacteria</taxon>
        <taxon>Campylobacterales</taxon>
        <taxon>Arcobacteraceae</taxon>
        <taxon>Malaciobacter</taxon>
    </lineage>
</organism>
<dbReference type="PROSITE" id="PS50887">
    <property type="entry name" value="GGDEF"/>
    <property type="match status" value="1"/>
</dbReference>
<feature type="domain" description="GGDEF" evidence="2">
    <location>
        <begin position="139"/>
        <end position="267"/>
    </location>
</feature>
<evidence type="ECO:0000313" key="4">
    <source>
        <dbReference type="Proteomes" id="UP000233248"/>
    </source>
</evidence>
<dbReference type="PANTHER" id="PTHR46663:SF2">
    <property type="entry name" value="GGDEF DOMAIN-CONTAINING PROTEIN"/>
    <property type="match status" value="1"/>
</dbReference>
<dbReference type="Proteomes" id="UP000233248">
    <property type="component" value="Unassembled WGS sequence"/>
</dbReference>
<keyword evidence="4" id="KW-1185">Reference proteome</keyword>
<comment type="caution">
    <text evidence="3">The sequence shown here is derived from an EMBL/GenBank/DDBJ whole genome shotgun (WGS) entry which is preliminary data.</text>
</comment>
<gene>
    <name evidence="3" type="ORF">CP960_10225</name>
</gene>
<evidence type="ECO:0000256" key="1">
    <source>
        <dbReference type="SAM" id="Coils"/>
    </source>
</evidence>
<reference evidence="3 4" key="1">
    <citation type="submission" date="2017-09" db="EMBL/GenBank/DDBJ databases">
        <title>Genomics of the genus Arcobacter.</title>
        <authorList>
            <person name="Perez-Cataluna A."/>
            <person name="Figueras M.J."/>
            <person name="Salas-Masso N."/>
        </authorList>
    </citation>
    <scope>NUCLEOTIDE SEQUENCE [LARGE SCALE GENOMIC DNA]</scope>
    <source>
        <strain evidence="3 4">DSM 18005</strain>
    </source>
</reference>
<keyword evidence="1" id="KW-0175">Coiled coil</keyword>
<dbReference type="OrthoDB" id="5445305at2"/>
<protein>
    <recommendedName>
        <fullName evidence="2">GGDEF domain-containing protein</fullName>
    </recommendedName>
</protein>
<dbReference type="InterPro" id="IPR052163">
    <property type="entry name" value="DGC-Regulatory_Protein"/>
</dbReference>
<dbReference type="EMBL" id="NXIF01000038">
    <property type="protein sequence ID" value="PKI80316.1"/>
    <property type="molecule type" value="Genomic_DNA"/>
</dbReference>
<dbReference type="Pfam" id="PF00990">
    <property type="entry name" value="GGDEF"/>
    <property type="match status" value="1"/>
</dbReference>
<proteinExistence type="predicted"/>
<dbReference type="NCBIfam" id="TIGR00254">
    <property type="entry name" value="GGDEF"/>
    <property type="match status" value="1"/>
</dbReference>
<evidence type="ECO:0000313" key="3">
    <source>
        <dbReference type="EMBL" id="PKI80316.1"/>
    </source>
</evidence>
<sequence length="267" mass="31202">MGNMLKEVTFLTVKNLKDEDIILPSKYSKVFENYANNLKVNLEDENVVFEDLYEDSTNVQSIVKQTNDNLNILHQSTNDARTAILNKDDKSLENIYNELANMKEQINFLQEELFSDSLTKAYNRKWFIHHYLNDGCFVEEGTLVFLDINDFKTINNTYGHLIGDQILKYFVNYLKKELDFSGVKILRYAGDEFIIIFNEEASKSLDIELLLKQIQDKLSHQKLKTAKVRNIQFSFAYGLSKFQKDEKLEDVLLVADELMHRNKKISI</sequence>
<feature type="coiled-coil region" evidence="1">
    <location>
        <begin position="85"/>
        <end position="112"/>
    </location>
</feature>
<dbReference type="KEGG" id="ahs:AHALO_0116"/>
<dbReference type="CDD" id="cd01949">
    <property type="entry name" value="GGDEF"/>
    <property type="match status" value="1"/>
</dbReference>
<name>A0A2N1J183_9BACT</name>
<dbReference type="SMART" id="SM00267">
    <property type="entry name" value="GGDEF"/>
    <property type="match status" value="1"/>
</dbReference>
<dbReference type="InterPro" id="IPR043128">
    <property type="entry name" value="Rev_trsase/Diguanyl_cyclase"/>
</dbReference>
<evidence type="ECO:0000259" key="2">
    <source>
        <dbReference type="PROSITE" id="PS50887"/>
    </source>
</evidence>
<dbReference type="AlphaFoldDB" id="A0A2N1J183"/>